<dbReference type="PANTHER" id="PTHR12714:SF24">
    <property type="entry name" value="SLR1182 PROTEIN"/>
    <property type="match status" value="1"/>
</dbReference>
<dbReference type="PANTHER" id="PTHR12714">
    <property type="entry name" value="PROTEIN-S ISOPRENYLCYSTEINE O-METHYLTRANSFERASE"/>
    <property type="match status" value="1"/>
</dbReference>
<comment type="subcellular location">
    <subcellularLocation>
        <location evidence="1">Endomembrane system</location>
        <topology evidence="1">Multi-pass membrane protein</topology>
    </subcellularLocation>
</comment>
<keyword evidence="3 5" id="KW-1133">Transmembrane helix</keyword>
<evidence type="ECO:0000256" key="2">
    <source>
        <dbReference type="ARBA" id="ARBA00022692"/>
    </source>
</evidence>
<evidence type="ECO:0000256" key="3">
    <source>
        <dbReference type="ARBA" id="ARBA00022989"/>
    </source>
</evidence>
<dbReference type="InterPro" id="IPR007318">
    <property type="entry name" value="Phopholipid_MeTrfase"/>
</dbReference>
<reference evidence="6 7" key="2">
    <citation type="journal article" date="2011" name="J. Bacteriol.">
        <title>Complete genome sequence of strain HTCC2503T of Parvularcula bermudensis, the type species of the order "Parvularculales" in the class Alphaproteobacteria.</title>
        <authorList>
            <person name="Oh H.M."/>
            <person name="Kang I."/>
            <person name="Vergin K.L."/>
            <person name="Kang D."/>
            <person name="Rhee K.H."/>
            <person name="Giovannoni S.J."/>
            <person name="Cho J.C."/>
        </authorList>
    </citation>
    <scope>NUCLEOTIDE SEQUENCE [LARGE SCALE GENOMIC DNA]</scope>
    <source>
        <strain evidence="7">ATCC BAA-594 / HTCC2503 / KCTC 12087</strain>
    </source>
</reference>
<evidence type="ECO:0008006" key="8">
    <source>
        <dbReference type="Google" id="ProtNLM"/>
    </source>
</evidence>
<evidence type="ECO:0000256" key="5">
    <source>
        <dbReference type="SAM" id="Phobius"/>
    </source>
</evidence>
<keyword evidence="2 5" id="KW-0812">Transmembrane</keyword>
<dbReference type="Proteomes" id="UP000001302">
    <property type="component" value="Chromosome"/>
</dbReference>
<dbReference type="EMBL" id="CP002156">
    <property type="protein sequence ID" value="ADM08971.1"/>
    <property type="molecule type" value="Genomic_DNA"/>
</dbReference>
<organism evidence="6 7">
    <name type="scientific">Parvularcula bermudensis (strain ATCC BAA-594 / HTCC2503 / KCTC 12087)</name>
    <dbReference type="NCBI Taxonomy" id="314260"/>
    <lineage>
        <taxon>Bacteria</taxon>
        <taxon>Pseudomonadati</taxon>
        <taxon>Pseudomonadota</taxon>
        <taxon>Alphaproteobacteria</taxon>
        <taxon>Parvularculales</taxon>
        <taxon>Parvularculaceae</taxon>
        <taxon>Parvularcula</taxon>
    </lineage>
</organism>
<dbReference type="Gene3D" id="1.20.120.1630">
    <property type="match status" value="1"/>
</dbReference>
<evidence type="ECO:0000256" key="4">
    <source>
        <dbReference type="ARBA" id="ARBA00023136"/>
    </source>
</evidence>
<sequence length="153" mass="17224">MEALERRLPPPIWFLVMFGLMTVTALAPPDWVLDWPGQRVIAIVIAGFAIAVGAAGLVEIYRHKTTTSPTDIEDVSQLVVTGIYRFTRNPMYLGLALLLVAYAVALGDIWTILFVPVFVVIITYGQIKPEERVLAERFGGAYRDYTEKVRRWV</sequence>
<dbReference type="HOGENOM" id="CLU_065200_4_2_5"/>
<dbReference type="GO" id="GO:0016740">
    <property type="term" value="F:transferase activity"/>
    <property type="evidence" value="ECO:0007669"/>
    <property type="project" value="UniProtKB-ARBA"/>
</dbReference>
<dbReference type="RefSeq" id="WP_013299945.1">
    <property type="nucleotide sequence ID" value="NC_014414.1"/>
</dbReference>
<feature type="transmembrane region" description="Helical" evidence="5">
    <location>
        <begin position="12"/>
        <end position="33"/>
    </location>
</feature>
<evidence type="ECO:0000313" key="7">
    <source>
        <dbReference type="Proteomes" id="UP000001302"/>
    </source>
</evidence>
<evidence type="ECO:0000313" key="6">
    <source>
        <dbReference type="EMBL" id="ADM08971.1"/>
    </source>
</evidence>
<dbReference type="OrthoDB" id="9811969at2"/>
<feature type="transmembrane region" description="Helical" evidence="5">
    <location>
        <begin position="40"/>
        <end position="61"/>
    </location>
</feature>
<dbReference type="eggNOG" id="COG2020">
    <property type="taxonomic scope" value="Bacteria"/>
</dbReference>
<name>E0TF53_PARBH</name>
<protein>
    <recommendedName>
        <fullName evidence="8">Isoprenylcysteine carboxyl methyltransferase family protein</fullName>
    </recommendedName>
</protein>
<evidence type="ECO:0000256" key="1">
    <source>
        <dbReference type="ARBA" id="ARBA00004127"/>
    </source>
</evidence>
<reference evidence="7" key="1">
    <citation type="submission" date="2010-08" db="EMBL/GenBank/DDBJ databases">
        <title>Genome sequence of Parvularcula bermudensis HTCC2503.</title>
        <authorList>
            <person name="Kang D.-M."/>
            <person name="Oh H.-M."/>
            <person name="Cho J.-C."/>
        </authorList>
    </citation>
    <scope>NUCLEOTIDE SEQUENCE [LARGE SCALE GENOMIC DNA]</scope>
    <source>
        <strain evidence="7">ATCC BAA-594 / HTCC2503 / KCTC 12087</strain>
    </source>
</reference>
<dbReference type="STRING" id="314260.PB2503_04482"/>
<proteinExistence type="predicted"/>
<dbReference type="KEGG" id="pbr:PB2503_04482"/>
<keyword evidence="7" id="KW-1185">Reference proteome</keyword>
<dbReference type="Pfam" id="PF04191">
    <property type="entry name" value="PEMT"/>
    <property type="match status" value="1"/>
</dbReference>
<accession>E0TF53</accession>
<feature type="transmembrane region" description="Helical" evidence="5">
    <location>
        <begin position="91"/>
        <end position="124"/>
    </location>
</feature>
<keyword evidence="4 5" id="KW-0472">Membrane</keyword>
<dbReference type="AlphaFoldDB" id="E0TF53"/>
<gene>
    <name evidence="6" type="ordered locus">PB2503_04482</name>
</gene>
<dbReference type="GO" id="GO:0012505">
    <property type="term" value="C:endomembrane system"/>
    <property type="evidence" value="ECO:0007669"/>
    <property type="project" value="UniProtKB-SubCell"/>
</dbReference>